<feature type="domain" description="WSC" evidence="7">
    <location>
        <begin position="480"/>
        <end position="565"/>
    </location>
</feature>
<feature type="domain" description="WSC" evidence="7">
    <location>
        <begin position="573"/>
        <end position="662"/>
    </location>
</feature>
<dbReference type="GO" id="GO:0005886">
    <property type="term" value="C:plasma membrane"/>
    <property type="evidence" value="ECO:0007669"/>
    <property type="project" value="TreeGrafter"/>
</dbReference>
<proteinExistence type="predicted"/>
<feature type="domain" description="WSC" evidence="7">
    <location>
        <begin position="758"/>
        <end position="851"/>
    </location>
</feature>
<evidence type="ECO:0000256" key="5">
    <source>
        <dbReference type="ARBA" id="ARBA00023136"/>
    </source>
</evidence>
<evidence type="ECO:0000256" key="6">
    <source>
        <dbReference type="ARBA" id="ARBA00023180"/>
    </source>
</evidence>
<protein>
    <submittedName>
        <fullName evidence="8">Transmembrane receptor</fullName>
    </submittedName>
</protein>
<dbReference type="PANTHER" id="PTHR24269:SF16">
    <property type="entry name" value="PROTEIN SLG1"/>
    <property type="match status" value="1"/>
</dbReference>
<dbReference type="InterPro" id="IPR051836">
    <property type="entry name" value="Kremen_rcpt"/>
</dbReference>
<dbReference type="Pfam" id="PF01822">
    <property type="entry name" value="WSC"/>
    <property type="match status" value="3"/>
</dbReference>
<organism evidence="8 9">
    <name type="scientific">Brachionus plicatilis</name>
    <name type="common">Marine rotifer</name>
    <name type="synonym">Brachionus muelleri</name>
    <dbReference type="NCBI Taxonomy" id="10195"/>
    <lineage>
        <taxon>Eukaryota</taxon>
        <taxon>Metazoa</taxon>
        <taxon>Spiralia</taxon>
        <taxon>Gnathifera</taxon>
        <taxon>Rotifera</taxon>
        <taxon>Eurotatoria</taxon>
        <taxon>Monogononta</taxon>
        <taxon>Pseudotrocha</taxon>
        <taxon>Ploima</taxon>
        <taxon>Brachionidae</taxon>
        <taxon>Brachionus</taxon>
    </lineage>
</organism>
<accession>A0A3M7RBM2</accession>
<keyword evidence="6" id="KW-0325">Glycoprotein</keyword>
<dbReference type="EMBL" id="REGN01003771">
    <property type="protein sequence ID" value="RNA20851.1"/>
    <property type="molecule type" value="Genomic_DNA"/>
</dbReference>
<dbReference type="PROSITE" id="PS51212">
    <property type="entry name" value="WSC"/>
    <property type="match status" value="4"/>
</dbReference>
<gene>
    <name evidence="8" type="ORF">BpHYR1_045855</name>
</gene>
<keyword evidence="4" id="KW-1133">Transmembrane helix</keyword>
<keyword evidence="5" id="KW-0472">Membrane</keyword>
<dbReference type="OrthoDB" id="6618094at2759"/>
<keyword evidence="8" id="KW-0675">Receptor</keyword>
<keyword evidence="9" id="KW-1185">Reference proteome</keyword>
<dbReference type="Proteomes" id="UP000276133">
    <property type="component" value="Unassembled WGS sequence"/>
</dbReference>
<comment type="caution">
    <text evidence="8">The sequence shown here is derived from an EMBL/GenBank/DDBJ whole genome shotgun (WGS) entry which is preliminary data.</text>
</comment>
<name>A0A3M7RBM2_BRAPC</name>
<evidence type="ECO:0000259" key="7">
    <source>
        <dbReference type="PROSITE" id="PS51212"/>
    </source>
</evidence>
<comment type="subcellular location">
    <subcellularLocation>
        <location evidence="1">Membrane</location>
        <topology evidence="1">Single-pass membrane protein</topology>
    </subcellularLocation>
</comment>
<evidence type="ECO:0000256" key="3">
    <source>
        <dbReference type="ARBA" id="ARBA00022729"/>
    </source>
</evidence>
<evidence type="ECO:0000256" key="4">
    <source>
        <dbReference type="ARBA" id="ARBA00022989"/>
    </source>
</evidence>
<evidence type="ECO:0000256" key="2">
    <source>
        <dbReference type="ARBA" id="ARBA00022692"/>
    </source>
</evidence>
<reference evidence="8 9" key="1">
    <citation type="journal article" date="2018" name="Sci. Rep.">
        <title>Genomic signatures of local adaptation to the degree of environmental predictability in rotifers.</title>
        <authorList>
            <person name="Franch-Gras L."/>
            <person name="Hahn C."/>
            <person name="Garcia-Roger E.M."/>
            <person name="Carmona M.J."/>
            <person name="Serra M."/>
            <person name="Gomez A."/>
        </authorList>
    </citation>
    <scope>NUCLEOTIDE SEQUENCE [LARGE SCALE GENOMIC DNA]</scope>
    <source>
        <strain evidence="8">HYR1</strain>
    </source>
</reference>
<feature type="domain" description="WSC" evidence="7">
    <location>
        <begin position="247"/>
        <end position="331"/>
    </location>
</feature>
<dbReference type="AlphaFoldDB" id="A0A3M7RBM2"/>
<sequence>MSPERCSYIFYSGNPSKNNKLSLKLFGKQIPYTESPVFLAIKCDQSLCFNSQVEFIRSRCHDRIVEVKIYNALIGSIIDYSFFILSRVSQTNIQKLSRSSELKTLLCKVSNELFQWTTNISFYKNNFQFLFLLKDMQRMSEKKQKNACFTCQMTVYFFEQKLLQNPNLKKNSHHKLMYDLAKVLLDIHKFVTFFSNCYCSNNIETNEPMNSPICDCICRGTTEEFCGCQNSYKVYYLKNKMHDHFSVGSYMGCYMGEISEGFPITFNTNGVCFKMCEYSQFFATYNRNYCACLSSIQNMQRTDESMCNVNCPGNSSQICGSFMAARVYNITDYEIYVDFPSYVETDEIFNFSFYKSSNMTFILNIDFDDNDLKILTLIYTEPRSYKIKIQESNGLFFLYMEINVFDKNSENHQDYYELIEISNMLSLKKLYNCNSEAVEGFMIREWHLNLTKFLNILSNIFNNFTYLIRRMLIVKFFKENTKYVGCYGLSEFLYQFSQTDKQLCNSFCSKRNYKYSSAGYDDCKCFNNFNGIQLNETQDNCLCSCRNSPDQFCACAGYFQIYEDQKNFSEFLYGPYMGCLQNVTTNNDQSLVLNFMTNHLCIKYCHLKKFKFAATFNKSECFCSNDVVDTNELDETACSAKCSGDNSKNCGGLIAKSVYRIFTLNMTINCPGSVNQYENVTCGISILARPTITENIEINIHFGDQTIQTYDLNQTTYLEVKKQYLRNGNFNVKAYLSMFQMTVQTKIEVLPVYVYKKSNEVFGCYFDREPFEFDQIIYRNYRNMTNKQCNKICKLFGFTYSGTTFEYACPCSKIYGTYNQAPYEKCDFKCLGDRQSPCGGGELRPFTVYDSDPTNNDKKYLKKKTLPGLNTSLVLPFSQMIKVLRKKETTNVV</sequence>
<evidence type="ECO:0000313" key="8">
    <source>
        <dbReference type="EMBL" id="RNA20851.1"/>
    </source>
</evidence>
<evidence type="ECO:0000256" key="1">
    <source>
        <dbReference type="ARBA" id="ARBA00004167"/>
    </source>
</evidence>
<evidence type="ECO:0000313" key="9">
    <source>
        <dbReference type="Proteomes" id="UP000276133"/>
    </source>
</evidence>
<dbReference type="InterPro" id="IPR002889">
    <property type="entry name" value="WSC_carb-bd"/>
</dbReference>
<keyword evidence="2 8" id="KW-0812">Transmembrane</keyword>
<keyword evidence="3" id="KW-0732">Signal</keyword>
<dbReference type="PANTHER" id="PTHR24269">
    <property type="entry name" value="KREMEN PROTEIN"/>
    <property type="match status" value="1"/>
</dbReference>
<dbReference type="SMART" id="SM00321">
    <property type="entry name" value="WSC"/>
    <property type="match status" value="2"/>
</dbReference>